<organism evidence="2 3">
    <name type="scientific">Nonomuraea recticatena</name>
    <dbReference type="NCBI Taxonomy" id="46178"/>
    <lineage>
        <taxon>Bacteria</taxon>
        <taxon>Bacillati</taxon>
        <taxon>Actinomycetota</taxon>
        <taxon>Actinomycetes</taxon>
        <taxon>Streptosporangiales</taxon>
        <taxon>Streptosporangiaceae</taxon>
        <taxon>Nonomuraea</taxon>
    </lineage>
</organism>
<feature type="transmembrane region" description="Helical" evidence="1">
    <location>
        <begin position="42"/>
        <end position="63"/>
    </location>
</feature>
<evidence type="ECO:0000256" key="1">
    <source>
        <dbReference type="SAM" id="Phobius"/>
    </source>
</evidence>
<proteinExistence type="predicted"/>
<feature type="transmembrane region" description="Helical" evidence="1">
    <location>
        <begin position="75"/>
        <end position="92"/>
    </location>
</feature>
<keyword evidence="3" id="KW-1185">Reference proteome</keyword>
<keyword evidence="1" id="KW-0812">Transmembrane</keyword>
<sequence>MGEVLSDLLPFALTVAISPVPIIAVILMLLAPKAGGAGIGFLVGWVAGIVVATGVLIVLANAIGLASARGQPSAGASWIKLLLGLALLAMALKQWKSRPKPGQSAELPGWMRAVDKVTPAKAATLGLLLSAVNPKNLMMCVAAGVAIAAGDLSGAQETVLLVLFTILAACSVAVPVIVYATNATRVRAPLDRLKGWLQQNNATVMFVLLLVMGVVLAGKGVGGLM</sequence>
<evidence type="ECO:0000313" key="2">
    <source>
        <dbReference type="EMBL" id="GAA2697710.1"/>
    </source>
</evidence>
<dbReference type="InterPro" id="IPR021315">
    <property type="entry name" value="Gap/Sap"/>
</dbReference>
<name>A0ABN3TBK6_9ACTN</name>
<feature type="transmembrane region" description="Helical" evidence="1">
    <location>
        <begin position="202"/>
        <end position="222"/>
    </location>
</feature>
<keyword evidence="1" id="KW-0472">Membrane</keyword>
<feature type="transmembrane region" description="Helical" evidence="1">
    <location>
        <begin position="12"/>
        <end position="30"/>
    </location>
</feature>
<accession>A0ABN3TBK6</accession>
<feature type="transmembrane region" description="Helical" evidence="1">
    <location>
        <begin position="161"/>
        <end position="181"/>
    </location>
</feature>
<feature type="transmembrane region" description="Helical" evidence="1">
    <location>
        <begin position="137"/>
        <end position="155"/>
    </location>
</feature>
<dbReference type="Proteomes" id="UP001501666">
    <property type="component" value="Unassembled WGS sequence"/>
</dbReference>
<protein>
    <submittedName>
        <fullName evidence="2">GAP family protein</fullName>
    </submittedName>
</protein>
<dbReference type="RefSeq" id="WP_346156538.1">
    <property type="nucleotide sequence ID" value="NZ_BAAATE010000048.1"/>
</dbReference>
<comment type="caution">
    <text evidence="2">The sequence shown here is derived from an EMBL/GenBank/DDBJ whole genome shotgun (WGS) entry which is preliminary data.</text>
</comment>
<gene>
    <name evidence="2" type="ORF">GCM10010412_092810</name>
</gene>
<dbReference type="EMBL" id="BAAATE010000048">
    <property type="protein sequence ID" value="GAA2697710.1"/>
    <property type="molecule type" value="Genomic_DNA"/>
</dbReference>
<keyword evidence="1" id="KW-1133">Transmembrane helix</keyword>
<dbReference type="Pfam" id="PF11139">
    <property type="entry name" value="SfLAP"/>
    <property type="match status" value="1"/>
</dbReference>
<evidence type="ECO:0000313" key="3">
    <source>
        <dbReference type="Proteomes" id="UP001501666"/>
    </source>
</evidence>
<reference evidence="2 3" key="1">
    <citation type="journal article" date="2019" name="Int. J. Syst. Evol. Microbiol.">
        <title>The Global Catalogue of Microorganisms (GCM) 10K type strain sequencing project: providing services to taxonomists for standard genome sequencing and annotation.</title>
        <authorList>
            <consortium name="The Broad Institute Genomics Platform"/>
            <consortium name="The Broad Institute Genome Sequencing Center for Infectious Disease"/>
            <person name="Wu L."/>
            <person name="Ma J."/>
        </authorList>
    </citation>
    <scope>NUCLEOTIDE SEQUENCE [LARGE SCALE GENOMIC DNA]</scope>
    <source>
        <strain evidence="2 3">JCM 6835</strain>
    </source>
</reference>